<reference evidence="2 3" key="1">
    <citation type="journal article" date="2023" name="Microb. Genom.">
        <title>Mesoterricola silvestris gen. nov., sp. nov., Mesoterricola sediminis sp. nov., Geothrix oryzae sp. nov., Geothrix edaphica sp. nov., Geothrix rubra sp. nov., and Geothrix limicola sp. nov., six novel members of Acidobacteriota isolated from soils.</title>
        <authorList>
            <person name="Weisberg A.J."/>
            <person name="Pearce E."/>
            <person name="Kramer C.G."/>
            <person name="Chang J.H."/>
            <person name="Clarke C.R."/>
        </authorList>
    </citation>
    <scope>NUCLEOTIDE SEQUENCE [LARGE SCALE GENOMIC DNA]</scope>
    <source>
        <strain evidence="2 3">NRRL_B-2795</strain>
    </source>
</reference>
<sequence>MNGRPVRPARPVGRLALASVAALSLTLTACAGGSAGPVDKLGDKPVTISIDWWGDANRAKATNEVIDAFEKKHPNITVKGQYKDWTGYWDALATTTAANDSPDVIQMDELYLASYANRGALYDVSQAGKLLDTSRFAEEALATGQVDGKQYALPIGVTALAIVVNTDLFKKYGVPLPDDKTWTWDDYTKIAEELTDKSGGKIRGASGTPGFDAGTLKYWARQEGGSVFDKDGTVTLKPEVLVGMWDFAMNLMSSGGGISASAMVEDQTAGLAGASLATRKSAMAPAYNTQITALRQASGANLKLLQMPHAGTAEANFFKPSMYWSVSSQTEHPAEAAAFVDFLLNTDAAADILRTERGIPANKDVLEHLSPSLSGTDKAAAEYSNAVTVGDAPVVTPNGASGIETMLQRYSQQVYFKKTSPEAAAKAFIKELQGEIDAAK</sequence>
<name>A0ABU4L7V7_9ACTN</name>
<keyword evidence="3" id="KW-1185">Reference proteome</keyword>
<feature type="chain" id="PRO_5045725621" evidence="1">
    <location>
        <begin position="32"/>
        <end position="440"/>
    </location>
</feature>
<dbReference type="Gene3D" id="3.40.190.10">
    <property type="entry name" value="Periplasmic binding protein-like II"/>
    <property type="match status" value="2"/>
</dbReference>
<dbReference type="InterPro" id="IPR050490">
    <property type="entry name" value="Bact_solute-bd_prot1"/>
</dbReference>
<evidence type="ECO:0000313" key="2">
    <source>
        <dbReference type="EMBL" id="MDX2911229.1"/>
    </source>
</evidence>
<organism evidence="2 3">
    <name type="scientific">Streptomyces griseiscabiei</name>
    <dbReference type="NCBI Taxonomy" id="2993540"/>
    <lineage>
        <taxon>Bacteria</taxon>
        <taxon>Bacillati</taxon>
        <taxon>Actinomycetota</taxon>
        <taxon>Actinomycetes</taxon>
        <taxon>Kitasatosporales</taxon>
        <taxon>Streptomycetaceae</taxon>
        <taxon>Streptomyces</taxon>
    </lineage>
</organism>
<accession>A0ABU4L7V7</accession>
<comment type="caution">
    <text evidence="2">The sequence shown here is derived from an EMBL/GenBank/DDBJ whole genome shotgun (WGS) entry which is preliminary data.</text>
</comment>
<evidence type="ECO:0000313" key="3">
    <source>
        <dbReference type="Proteomes" id="UP001271723"/>
    </source>
</evidence>
<dbReference type="PROSITE" id="PS51257">
    <property type="entry name" value="PROKAR_LIPOPROTEIN"/>
    <property type="match status" value="1"/>
</dbReference>
<dbReference type="PANTHER" id="PTHR43649">
    <property type="entry name" value="ARABINOSE-BINDING PROTEIN-RELATED"/>
    <property type="match status" value="1"/>
</dbReference>
<proteinExistence type="predicted"/>
<feature type="signal peptide" evidence="1">
    <location>
        <begin position="1"/>
        <end position="31"/>
    </location>
</feature>
<evidence type="ECO:0000256" key="1">
    <source>
        <dbReference type="SAM" id="SignalP"/>
    </source>
</evidence>
<dbReference type="Proteomes" id="UP001271723">
    <property type="component" value="Unassembled WGS sequence"/>
</dbReference>
<dbReference type="InterPro" id="IPR006059">
    <property type="entry name" value="SBP"/>
</dbReference>
<keyword evidence="1" id="KW-0732">Signal</keyword>
<dbReference type="EMBL" id="JARAVY010000008">
    <property type="protein sequence ID" value="MDX2911229.1"/>
    <property type="molecule type" value="Genomic_DNA"/>
</dbReference>
<gene>
    <name evidence="2" type="ORF">PV517_21325</name>
</gene>
<dbReference type="PANTHER" id="PTHR43649:SF11">
    <property type="entry name" value="ABC TRANSPORTER SUBSTRATE-BINDING PROTEIN YESO-RELATED"/>
    <property type="match status" value="1"/>
</dbReference>
<dbReference type="Pfam" id="PF13416">
    <property type="entry name" value="SBP_bac_8"/>
    <property type="match status" value="1"/>
</dbReference>
<dbReference type="RefSeq" id="WP_179202988.1">
    <property type="nucleotide sequence ID" value="NZ_JAGJBZ010000002.1"/>
</dbReference>
<protein>
    <submittedName>
        <fullName evidence="2">Extracellular solute-binding protein</fullName>
    </submittedName>
</protein>
<dbReference type="SUPFAM" id="SSF53850">
    <property type="entry name" value="Periplasmic binding protein-like II"/>
    <property type="match status" value="1"/>
</dbReference>